<reference evidence="2" key="1">
    <citation type="submission" date="2020-11" db="EMBL/GenBank/DDBJ databases">
        <title>Enhanced detection system for hospital associated transmission using whole genome sequencing surveillance.</title>
        <authorList>
            <person name="Harrison L.H."/>
            <person name="Van Tyne D."/>
            <person name="Marsh J.W."/>
            <person name="Griffith M.P."/>
            <person name="Snyder D.J."/>
            <person name="Cooper V.S."/>
            <person name="Mustapha M."/>
        </authorList>
    </citation>
    <scope>NUCLEOTIDE SEQUENCE</scope>
    <source>
        <strain evidence="2">STEN00053</strain>
    </source>
</reference>
<feature type="transmembrane region" description="Helical" evidence="1">
    <location>
        <begin position="116"/>
        <end position="133"/>
    </location>
</feature>
<feature type="transmembrane region" description="Helical" evidence="1">
    <location>
        <begin position="267"/>
        <end position="286"/>
    </location>
</feature>
<protein>
    <recommendedName>
        <fullName evidence="4">Transmembrane protein</fullName>
    </recommendedName>
</protein>
<proteinExistence type="predicted"/>
<evidence type="ECO:0008006" key="4">
    <source>
        <dbReference type="Google" id="ProtNLM"/>
    </source>
</evidence>
<feature type="transmembrane region" description="Helical" evidence="1">
    <location>
        <begin position="57"/>
        <end position="78"/>
    </location>
</feature>
<gene>
    <name evidence="2" type="ORF">I5V89_14975</name>
</gene>
<feature type="transmembrane region" description="Helical" evidence="1">
    <location>
        <begin position="235"/>
        <end position="258"/>
    </location>
</feature>
<dbReference type="InterPro" id="IPR045691">
    <property type="entry name" value="DUF6056"/>
</dbReference>
<evidence type="ECO:0000256" key="1">
    <source>
        <dbReference type="SAM" id="Phobius"/>
    </source>
</evidence>
<evidence type="ECO:0000313" key="3">
    <source>
        <dbReference type="Proteomes" id="UP000634179"/>
    </source>
</evidence>
<organism evidence="2 3">
    <name type="scientific">Stenotrophomonas maltophilia</name>
    <name type="common">Pseudomonas maltophilia</name>
    <name type="synonym">Xanthomonas maltophilia</name>
    <dbReference type="NCBI Taxonomy" id="40324"/>
    <lineage>
        <taxon>Bacteria</taxon>
        <taxon>Pseudomonadati</taxon>
        <taxon>Pseudomonadota</taxon>
        <taxon>Gammaproteobacteria</taxon>
        <taxon>Lysobacterales</taxon>
        <taxon>Lysobacteraceae</taxon>
        <taxon>Stenotrophomonas</taxon>
        <taxon>Stenotrophomonas maltophilia group</taxon>
    </lineage>
</organism>
<dbReference type="Pfam" id="PF19528">
    <property type="entry name" value="DUF6056"/>
    <property type="match status" value="1"/>
</dbReference>
<dbReference type="EMBL" id="JADUOV010000010">
    <property type="protein sequence ID" value="MBH1791175.1"/>
    <property type="molecule type" value="Genomic_DNA"/>
</dbReference>
<name>A0AA40YG15_STEMA</name>
<feature type="transmembrane region" description="Helical" evidence="1">
    <location>
        <begin position="90"/>
        <end position="110"/>
    </location>
</feature>
<comment type="caution">
    <text evidence="2">The sequence shown here is derived from an EMBL/GenBank/DDBJ whole genome shotgun (WGS) entry which is preliminary data.</text>
</comment>
<feature type="transmembrane region" description="Helical" evidence="1">
    <location>
        <begin position="292"/>
        <end position="311"/>
    </location>
</feature>
<dbReference type="Proteomes" id="UP000634179">
    <property type="component" value="Unassembled WGS sequence"/>
</dbReference>
<sequence>MISPLNGEDFALTRDMAGVAPMDRFGWIIERSSAQITQWNARLGEQLAILWLSVPRIYFVLATTASLLFFCAVVAVYGRRQTDRDSFLHGSIYALAMLWLFWPGYEVFFWTTAQAAYFQPMILTLLLMSFYFTAEATQKLGESNLRCLVAVVLACLVGLSFENVPPALGAGMGLVLLLSGRARWRIRAIVPIIALAAAWGVLMLAPSTAIRRAAYAAMYPANLGVGHVLERSHSVFGTLVSTGWLLVLAGTAASVYLWRVHGWRQQVVLAWTVSSLTVLSVIAAPYTEPRAFIVPWAIWYMLVVAAVIRLVSISWFRSGAAIVAVASLYLPLQANLSYVEFARSLEERDSYIRIMSRTERCQQGIDVGHATKAYSYKYLNSREAWFVANPAYVSAYYGCKVLPQ</sequence>
<feature type="transmembrane region" description="Helical" evidence="1">
    <location>
        <begin position="184"/>
        <end position="205"/>
    </location>
</feature>
<accession>A0AA40YG15</accession>
<dbReference type="AlphaFoldDB" id="A0AA40YG15"/>
<keyword evidence="1" id="KW-0812">Transmembrane</keyword>
<keyword evidence="1" id="KW-0472">Membrane</keyword>
<evidence type="ECO:0000313" key="2">
    <source>
        <dbReference type="EMBL" id="MBH1791175.1"/>
    </source>
</evidence>
<keyword evidence="1" id="KW-1133">Transmembrane helix</keyword>